<evidence type="ECO:0000313" key="6">
    <source>
        <dbReference type="EMBL" id="PRY46597.1"/>
    </source>
</evidence>
<evidence type="ECO:0000256" key="5">
    <source>
        <dbReference type="RuleBase" id="RU361279"/>
    </source>
</evidence>
<dbReference type="Proteomes" id="UP000239494">
    <property type="component" value="Unassembled WGS sequence"/>
</dbReference>
<dbReference type="EMBL" id="PVTF01000001">
    <property type="protein sequence ID" value="PRY46597.1"/>
    <property type="molecule type" value="Genomic_DNA"/>
</dbReference>
<comment type="catalytic activity">
    <reaction evidence="5">
        <text>(6S)-5-formyl-5,6,7,8-tetrahydrofolate + ATP = (6R)-5,10-methenyltetrahydrofolate + ADP + phosphate</text>
        <dbReference type="Rhea" id="RHEA:10488"/>
        <dbReference type="ChEBI" id="CHEBI:30616"/>
        <dbReference type="ChEBI" id="CHEBI:43474"/>
        <dbReference type="ChEBI" id="CHEBI:57455"/>
        <dbReference type="ChEBI" id="CHEBI:57457"/>
        <dbReference type="ChEBI" id="CHEBI:456216"/>
        <dbReference type="EC" id="6.3.3.2"/>
    </reaction>
</comment>
<comment type="similarity">
    <text evidence="1 5">Belongs to the 5-formyltetrahydrofolate cyclo-ligase family.</text>
</comment>
<accession>A0A2T0TLT0</accession>
<protein>
    <recommendedName>
        <fullName evidence="5">5-formyltetrahydrofolate cyclo-ligase</fullName>
        <ecNumber evidence="5">6.3.3.2</ecNumber>
    </recommendedName>
</protein>
<dbReference type="EC" id="6.3.3.2" evidence="5"/>
<evidence type="ECO:0000256" key="1">
    <source>
        <dbReference type="ARBA" id="ARBA00010638"/>
    </source>
</evidence>
<dbReference type="InterPro" id="IPR002698">
    <property type="entry name" value="FTHF_cligase"/>
</dbReference>
<evidence type="ECO:0000256" key="2">
    <source>
        <dbReference type="ARBA" id="ARBA00022741"/>
    </source>
</evidence>
<proteinExistence type="inferred from homology"/>
<dbReference type="GO" id="GO:0035999">
    <property type="term" value="P:tetrahydrofolate interconversion"/>
    <property type="evidence" value="ECO:0007669"/>
    <property type="project" value="TreeGrafter"/>
</dbReference>
<feature type="binding site" evidence="4">
    <location>
        <begin position="141"/>
        <end position="149"/>
    </location>
    <ligand>
        <name>ATP</name>
        <dbReference type="ChEBI" id="CHEBI:30616"/>
    </ligand>
</feature>
<dbReference type="PIRSF" id="PIRSF006806">
    <property type="entry name" value="FTHF_cligase"/>
    <property type="match status" value="1"/>
</dbReference>
<dbReference type="OrthoDB" id="3242798at2"/>
<sequence>MTSDQLERKNGERGRLLAARRAVPAAERALDAAALAAGVLDVVAAFGVPAGGTVCAYLAVGSEPGSVELLDVLRAAGLRVLLPIVVGAAPLDWAEYTGEHALRPGPHGLREPTGAPLGASALAEAALVLVPALAVDGRGTRLGKGGGHYDRSLPLANAPLVAVVRDAEVVDELPAEPHDVRMTAVLTPTGLRLV</sequence>
<dbReference type="GO" id="GO:0046872">
    <property type="term" value="F:metal ion binding"/>
    <property type="evidence" value="ECO:0007669"/>
    <property type="project" value="UniProtKB-KW"/>
</dbReference>
<name>A0A2T0TLT0_9PSEU</name>
<dbReference type="InterPro" id="IPR024185">
    <property type="entry name" value="FTHF_cligase-like_sf"/>
</dbReference>
<evidence type="ECO:0000256" key="4">
    <source>
        <dbReference type="PIRSR" id="PIRSR006806-1"/>
    </source>
</evidence>
<feature type="binding site" evidence="4">
    <location>
        <position position="58"/>
    </location>
    <ligand>
        <name>substrate</name>
    </ligand>
</feature>
<dbReference type="GO" id="GO:0005524">
    <property type="term" value="F:ATP binding"/>
    <property type="evidence" value="ECO:0007669"/>
    <property type="project" value="UniProtKB-KW"/>
</dbReference>
<keyword evidence="7" id="KW-1185">Reference proteome</keyword>
<dbReference type="NCBIfam" id="TIGR02727">
    <property type="entry name" value="MTHFS_bact"/>
    <property type="match status" value="1"/>
</dbReference>
<keyword evidence="5" id="KW-0460">Magnesium</keyword>
<keyword evidence="2 4" id="KW-0547">Nucleotide-binding</keyword>
<comment type="cofactor">
    <cofactor evidence="5">
        <name>Mg(2+)</name>
        <dbReference type="ChEBI" id="CHEBI:18420"/>
    </cofactor>
</comment>
<organism evidence="6 7">
    <name type="scientific">Umezawaea tangerina</name>
    <dbReference type="NCBI Taxonomy" id="84725"/>
    <lineage>
        <taxon>Bacteria</taxon>
        <taxon>Bacillati</taxon>
        <taxon>Actinomycetota</taxon>
        <taxon>Actinomycetes</taxon>
        <taxon>Pseudonocardiales</taxon>
        <taxon>Pseudonocardiaceae</taxon>
        <taxon>Umezawaea</taxon>
    </lineage>
</organism>
<keyword evidence="5" id="KW-0479">Metal-binding</keyword>
<keyword evidence="6" id="KW-0436">Ligase</keyword>
<dbReference type="AlphaFoldDB" id="A0A2T0TLT0"/>
<comment type="caution">
    <text evidence="6">The sequence shown here is derived from an EMBL/GenBank/DDBJ whole genome shotgun (WGS) entry which is preliminary data.</text>
</comment>
<gene>
    <name evidence="6" type="ORF">CLV43_101874</name>
</gene>
<dbReference type="GO" id="GO:0030272">
    <property type="term" value="F:5-formyltetrahydrofolate cyclo-ligase activity"/>
    <property type="evidence" value="ECO:0007669"/>
    <property type="project" value="UniProtKB-EC"/>
</dbReference>
<dbReference type="InterPro" id="IPR037171">
    <property type="entry name" value="NagB/RpiA_transferase-like"/>
</dbReference>
<dbReference type="PANTHER" id="PTHR23407:SF1">
    <property type="entry name" value="5-FORMYLTETRAHYDROFOLATE CYCLO-LIGASE"/>
    <property type="match status" value="1"/>
</dbReference>
<evidence type="ECO:0000256" key="3">
    <source>
        <dbReference type="ARBA" id="ARBA00022840"/>
    </source>
</evidence>
<feature type="binding site" evidence="4">
    <location>
        <begin position="9"/>
        <end position="13"/>
    </location>
    <ligand>
        <name>ATP</name>
        <dbReference type="ChEBI" id="CHEBI:30616"/>
    </ligand>
</feature>
<reference evidence="6 7" key="1">
    <citation type="submission" date="2018-03" db="EMBL/GenBank/DDBJ databases">
        <title>Genomic Encyclopedia of Archaeal and Bacterial Type Strains, Phase II (KMG-II): from individual species to whole genera.</title>
        <authorList>
            <person name="Goeker M."/>
        </authorList>
    </citation>
    <scope>NUCLEOTIDE SEQUENCE [LARGE SCALE GENOMIC DNA]</scope>
    <source>
        <strain evidence="6 7">DSM 44720</strain>
    </source>
</reference>
<dbReference type="RefSeq" id="WP_106185599.1">
    <property type="nucleotide sequence ID" value="NZ_PVTF01000001.1"/>
</dbReference>
<dbReference type="SUPFAM" id="SSF100950">
    <property type="entry name" value="NagB/RpiA/CoA transferase-like"/>
    <property type="match status" value="1"/>
</dbReference>
<feature type="binding site" evidence="4">
    <location>
        <position position="63"/>
    </location>
    <ligand>
        <name>substrate</name>
    </ligand>
</feature>
<keyword evidence="3 4" id="KW-0067">ATP-binding</keyword>
<dbReference type="PANTHER" id="PTHR23407">
    <property type="entry name" value="ATPASE INHIBITOR/5-FORMYLTETRAHYDROFOLATE CYCLO-LIGASE"/>
    <property type="match status" value="1"/>
</dbReference>
<dbReference type="Pfam" id="PF01812">
    <property type="entry name" value="5-FTHF_cyc-lig"/>
    <property type="match status" value="1"/>
</dbReference>
<dbReference type="Gene3D" id="3.40.50.10420">
    <property type="entry name" value="NagB/RpiA/CoA transferase-like"/>
    <property type="match status" value="1"/>
</dbReference>
<dbReference type="GO" id="GO:0009396">
    <property type="term" value="P:folic acid-containing compound biosynthetic process"/>
    <property type="evidence" value="ECO:0007669"/>
    <property type="project" value="TreeGrafter"/>
</dbReference>
<evidence type="ECO:0000313" key="7">
    <source>
        <dbReference type="Proteomes" id="UP000239494"/>
    </source>
</evidence>